<evidence type="ECO:0000313" key="2">
    <source>
        <dbReference type="EMBL" id="KUL34304.1"/>
    </source>
</evidence>
<keyword evidence="3" id="KW-1185">Reference proteome</keyword>
<evidence type="ECO:0000313" key="3">
    <source>
        <dbReference type="Proteomes" id="UP000053244"/>
    </source>
</evidence>
<dbReference type="RefSeq" id="WP_067691353.1">
    <property type="nucleotide sequence ID" value="NZ_LLZH01000122.1"/>
</dbReference>
<dbReference type="EMBL" id="LLZH01000122">
    <property type="protein sequence ID" value="KUL34304.1"/>
    <property type="molecule type" value="Genomic_DNA"/>
</dbReference>
<organism evidence="2 3">
    <name type="scientific">Actinoplanes awajinensis subsp. mycoplanecinus</name>
    <dbReference type="NCBI Taxonomy" id="135947"/>
    <lineage>
        <taxon>Bacteria</taxon>
        <taxon>Bacillati</taxon>
        <taxon>Actinomycetota</taxon>
        <taxon>Actinomycetes</taxon>
        <taxon>Micromonosporales</taxon>
        <taxon>Micromonosporaceae</taxon>
        <taxon>Actinoplanes</taxon>
    </lineage>
</organism>
<dbReference type="Proteomes" id="UP000053244">
    <property type="component" value="Unassembled WGS sequence"/>
</dbReference>
<accession>A0A0X3UP62</accession>
<feature type="compositionally biased region" description="Acidic residues" evidence="1">
    <location>
        <begin position="39"/>
        <end position="73"/>
    </location>
</feature>
<feature type="region of interest" description="Disordered" evidence="1">
    <location>
        <begin position="39"/>
        <end position="76"/>
    </location>
</feature>
<gene>
    <name evidence="2" type="ORF">ADL15_16875</name>
</gene>
<proteinExistence type="predicted"/>
<comment type="caution">
    <text evidence="2">The sequence shown here is derived from an EMBL/GenBank/DDBJ whole genome shotgun (WGS) entry which is preliminary data.</text>
</comment>
<dbReference type="AlphaFoldDB" id="A0A0X3UP62"/>
<name>A0A0X3UP62_9ACTN</name>
<sequence>MNAMAERMEHSVQILISDWLFIDGTMDNHVQSAIDGAVFDEEGDTDDEAEDGDGPDDEDDWDEGPAADTDAEPDSIALPRVAQLGLSVRQAGWDQIPGWPRDAAGFETWPAPGQVATMTLTDAQWSLVVFALRHWAEVDERLSDAEGAARSRAIAADIEHHLAEQGWAGA</sequence>
<protein>
    <submittedName>
        <fullName evidence="2">Uncharacterized protein</fullName>
    </submittedName>
</protein>
<dbReference type="OrthoDB" id="5149358at2"/>
<reference evidence="2 3" key="1">
    <citation type="submission" date="2015-10" db="EMBL/GenBank/DDBJ databases">
        <authorList>
            <person name="Gilbert D.G."/>
        </authorList>
    </citation>
    <scope>NUCLEOTIDE SEQUENCE [LARGE SCALE GENOMIC DNA]</scope>
    <source>
        <strain evidence="2 3">NRRL B-16712</strain>
    </source>
</reference>
<evidence type="ECO:0000256" key="1">
    <source>
        <dbReference type="SAM" id="MobiDB-lite"/>
    </source>
</evidence>